<sequence>MRTCWTVMMAMAPRPTTSNLSKDQETRPNRQRTISAKLIRVSCSWREHIGLGEVGGEVVELNRVVDDGNNKEGGCRSS</sequence>
<protein>
    <submittedName>
        <fullName evidence="1">Uncharacterized protein</fullName>
    </submittedName>
</protein>
<evidence type="ECO:0000313" key="1">
    <source>
        <dbReference type="EMBL" id="EXB59521.1"/>
    </source>
</evidence>
<dbReference type="Proteomes" id="UP000030645">
    <property type="component" value="Unassembled WGS sequence"/>
</dbReference>
<reference evidence="2" key="1">
    <citation type="submission" date="2013-01" db="EMBL/GenBank/DDBJ databases">
        <title>Draft Genome Sequence of a Mulberry Tree, Morus notabilis C.K. Schneid.</title>
        <authorList>
            <person name="He N."/>
            <person name="Zhao S."/>
        </authorList>
    </citation>
    <scope>NUCLEOTIDE SEQUENCE</scope>
</reference>
<keyword evidence="2" id="KW-1185">Reference proteome</keyword>
<name>W9QYK1_9ROSA</name>
<dbReference type="AlphaFoldDB" id="W9QYK1"/>
<organism evidence="1 2">
    <name type="scientific">Morus notabilis</name>
    <dbReference type="NCBI Taxonomy" id="981085"/>
    <lineage>
        <taxon>Eukaryota</taxon>
        <taxon>Viridiplantae</taxon>
        <taxon>Streptophyta</taxon>
        <taxon>Embryophyta</taxon>
        <taxon>Tracheophyta</taxon>
        <taxon>Spermatophyta</taxon>
        <taxon>Magnoliopsida</taxon>
        <taxon>eudicotyledons</taxon>
        <taxon>Gunneridae</taxon>
        <taxon>Pentapetalae</taxon>
        <taxon>rosids</taxon>
        <taxon>fabids</taxon>
        <taxon>Rosales</taxon>
        <taxon>Moraceae</taxon>
        <taxon>Moreae</taxon>
        <taxon>Morus</taxon>
    </lineage>
</organism>
<accession>W9QYK1</accession>
<dbReference type="EMBL" id="KE344382">
    <property type="protein sequence ID" value="EXB59521.1"/>
    <property type="molecule type" value="Genomic_DNA"/>
</dbReference>
<evidence type="ECO:0000313" key="2">
    <source>
        <dbReference type="Proteomes" id="UP000030645"/>
    </source>
</evidence>
<gene>
    <name evidence="1" type="ORF">L484_009277</name>
</gene>
<proteinExistence type="predicted"/>